<feature type="domain" description="Fe/B12 periplasmic-binding" evidence="6">
    <location>
        <begin position="64"/>
        <end position="335"/>
    </location>
</feature>
<accession>A0A418SN39</accession>
<comment type="similarity">
    <text evidence="2">Belongs to the bacterial solute-binding protein 8 family.</text>
</comment>
<gene>
    <name evidence="7" type="ORF">D3P04_20695</name>
</gene>
<comment type="caution">
    <text evidence="7">The sequence shown here is derived from an EMBL/GenBank/DDBJ whole genome shotgun (WGS) entry which is preliminary data.</text>
</comment>
<dbReference type="GO" id="GO:0030288">
    <property type="term" value="C:outer membrane-bounded periplasmic space"/>
    <property type="evidence" value="ECO:0007669"/>
    <property type="project" value="TreeGrafter"/>
</dbReference>
<comment type="subcellular location">
    <subcellularLocation>
        <location evidence="1">Cell envelope</location>
    </subcellularLocation>
</comment>
<dbReference type="GO" id="GO:1901678">
    <property type="term" value="P:iron coordination entity transport"/>
    <property type="evidence" value="ECO:0007669"/>
    <property type="project" value="UniProtKB-ARBA"/>
</dbReference>
<keyword evidence="5" id="KW-0732">Signal</keyword>
<dbReference type="Proteomes" id="UP000284202">
    <property type="component" value="Unassembled WGS sequence"/>
</dbReference>
<evidence type="ECO:0000259" key="6">
    <source>
        <dbReference type="PROSITE" id="PS50983"/>
    </source>
</evidence>
<dbReference type="InterPro" id="IPR002491">
    <property type="entry name" value="ABC_transptr_periplasmic_BD"/>
</dbReference>
<keyword evidence="3" id="KW-0813">Transport</keyword>
<dbReference type="AlphaFoldDB" id="A0A418SN39"/>
<dbReference type="PANTHER" id="PTHR30532:SF24">
    <property type="entry name" value="FERRIC ENTEROBACTIN-BINDING PERIPLASMIC PROTEIN FEPB"/>
    <property type="match status" value="1"/>
</dbReference>
<evidence type="ECO:0000256" key="1">
    <source>
        <dbReference type="ARBA" id="ARBA00004196"/>
    </source>
</evidence>
<name>A0A418SN39_9RHOB</name>
<dbReference type="SUPFAM" id="SSF53807">
    <property type="entry name" value="Helical backbone' metal receptor"/>
    <property type="match status" value="1"/>
</dbReference>
<dbReference type="EMBL" id="QZCG01000017">
    <property type="protein sequence ID" value="RJE82353.1"/>
    <property type="molecule type" value="Genomic_DNA"/>
</dbReference>
<evidence type="ECO:0000256" key="4">
    <source>
        <dbReference type="ARBA" id="ARBA00022496"/>
    </source>
</evidence>
<keyword evidence="4" id="KW-0408">Iron</keyword>
<reference evidence="8" key="1">
    <citation type="submission" date="2018-09" db="EMBL/GenBank/DDBJ databases">
        <title>Acidovorax cavernicola nov. sp. isolated from Gruta de las Maravillas (Aracena, Spain).</title>
        <authorList>
            <person name="Jurado V."/>
            <person name="Gutierrez-Patricio S."/>
            <person name="Gonzalez-Pimentel J.L."/>
            <person name="Miller A.Z."/>
            <person name="Laiz L."/>
            <person name="Saiz-Jimenez C."/>
        </authorList>
    </citation>
    <scope>NUCLEOTIDE SEQUENCE [LARGE SCALE GENOMIC DNA]</scope>
    <source>
        <strain evidence="8">1011MAR3C25</strain>
    </source>
</reference>
<dbReference type="Gene3D" id="3.40.50.1980">
    <property type="entry name" value="Nitrogenase molybdenum iron protein domain"/>
    <property type="match status" value="2"/>
</dbReference>
<sequence length="335" mass="35835">MAKDRSHPDQYRRNSRSFGISHVWKRAVICAALSALPLVAGAEGWPRSVPHEAGELTLKQVPERIVSTTPSVTGILLAIDAPVIASAATAQGPLTDDKGFFSQWAEVADQRGVQPLYPDLQFDIEAIIGAAPDLLIASANGGDSVMQFYPEIEALGLPALVVDYSTHSWQDIARQLGRATGHEAEAEAAIKRFDSHAAKAAANMTLPKGKATIVGYNIAGSYSVGRPESPQAQVLTALGFDIVPIPDDMQGEITRSSNFDFVSRENLSAAIPGETVFLMSGSDEDVQAFMDDPVLANHPAVKAGRVYPLGRSSFRIDYYSGLQMIDKVAGQFGTP</sequence>
<organism evidence="7 8">
    <name type="scientific">Paracoccus onubensis</name>
    <dbReference type="NCBI Taxonomy" id="1675788"/>
    <lineage>
        <taxon>Bacteria</taxon>
        <taxon>Pseudomonadati</taxon>
        <taxon>Pseudomonadota</taxon>
        <taxon>Alphaproteobacteria</taxon>
        <taxon>Rhodobacterales</taxon>
        <taxon>Paracoccaceae</taxon>
        <taxon>Paracoccus</taxon>
    </lineage>
</organism>
<evidence type="ECO:0000256" key="3">
    <source>
        <dbReference type="ARBA" id="ARBA00022448"/>
    </source>
</evidence>
<dbReference type="NCBIfam" id="NF008200">
    <property type="entry name" value="PRK10957.1"/>
    <property type="match status" value="1"/>
</dbReference>
<dbReference type="PROSITE" id="PS50983">
    <property type="entry name" value="FE_B12_PBP"/>
    <property type="match status" value="1"/>
</dbReference>
<evidence type="ECO:0000313" key="8">
    <source>
        <dbReference type="Proteomes" id="UP000284202"/>
    </source>
</evidence>
<proteinExistence type="inferred from homology"/>
<protein>
    <submittedName>
        <fullName evidence="7">Fe2+-enterobactin ABC transporter substrate-binding protein</fullName>
    </submittedName>
</protein>
<keyword evidence="4" id="KW-0410">Iron transport</keyword>
<dbReference type="InterPro" id="IPR051313">
    <property type="entry name" value="Bact_iron-sidero_bind"/>
</dbReference>
<evidence type="ECO:0000313" key="7">
    <source>
        <dbReference type="EMBL" id="RJE82353.1"/>
    </source>
</evidence>
<keyword evidence="8" id="KW-1185">Reference proteome</keyword>
<dbReference type="OrthoDB" id="9793175at2"/>
<dbReference type="PANTHER" id="PTHR30532">
    <property type="entry name" value="IRON III DICITRATE-BINDING PERIPLASMIC PROTEIN"/>
    <property type="match status" value="1"/>
</dbReference>
<evidence type="ECO:0000256" key="2">
    <source>
        <dbReference type="ARBA" id="ARBA00008814"/>
    </source>
</evidence>
<keyword evidence="4" id="KW-0406">Ion transport</keyword>
<evidence type="ECO:0000256" key="5">
    <source>
        <dbReference type="ARBA" id="ARBA00022729"/>
    </source>
</evidence>
<dbReference type="Pfam" id="PF01497">
    <property type="entry name" value="Peripla_BP_2"/>
    <property type="match status" value="1"/>
</dbReference>